<name>A0A9P9A567_9PEZI</name>
<protein>
    <recommendedName>
        <fullName evidence="8">NACHT domain-containing protein</fullName>
    </recommendedName>
</protein>
<dbReference type="Gene3D" id="1.25.40.20">
    <property type="entry name" value="Ankyrin repeat-containing domain"/>
    <property type="match status" value="2"/>
</dbReference>
<feature type="non-terminal residue" evidence="6">
    <location>
        <position position="1"/>
    </location>
</feature>
<evidence type="ECO:0000313" key="7">
    <source>
        <dbReference type="Proteomes" id="UP000770015"/>
    </source>
</evidence>
<dbReference type="Pfam" id="PF12796">
    <property type="entry name" value="Ank_2"/>
    <property type="match status" value="3"/>
</dbReference>
<dbReference type="AlphaFoldDB" id="A0A9P9A567"/>
<evidence type="ECO:0000259" key="5">
    <source>
        <dbReference type="Pfam" id="PF24883"/>
    </source>
</evidence>
<dbReference type="PROSITE" id="PS50297">
    <property type="entry name" value="ANK_REP_REGION"/>
    <property type="match status" value="4"/>
</dbReference>
<evidence type="ECO:0008006" key="8">
    <source>
        <dbReference type="Google" id="ProtNLM"/>
    </source>
</evidence>
<dbReference type="Proteomes" id="UP000770015">
    <property type="component" value="Unassembled WGS sequence"/>
</dbReference>
<comment type="caution">
    <text evidence="6">The sequence shown here is derived from an EMBL/GenBank/DDBJ whole genome shotgun (WGS) entry which is preliminary data.</text>
</comment>
<dbReference type="OrthoDB" id="163438at2759"/>
<keyword evidence="3" id="KW-0472">Membrane</keyword>
<proteinExistence type="predicted"/>
<organism evidence="6 7">
    <name type="scientific">Plectosphaerella plurivora</name>
    <dbReference type="NCBI Taxonomy" id="936078"/>
    <lineage>
        <taxon>Eukaryota</taxon>
        <taxon>Fungi</taxon>
        <taxon>Dikarya</taxon>
        <taxon>Ascomycota</taxon>
        <taxon>Pezizomycotina</taxon>
        <taxon>Sordariomycetes</taxon>
        <taxon>Hypocreomycetidae</taxon>
        <taxon>Glomerellales</taxon>
        <taxon>Plectosphaerellaceae</taxon>
        <taxon>Plectosphaerella</taxon>
    </lineage>
</organism>
<dbReference type="SUPFAM" id="SSF48403">
    <property type="entry name" value="Ankyrin repeat"/>
    <property type="match status" value="1"/>
</dbReference>
<evidence type="ECO:0000256" key="1">
    <source>
        <dbReference type="ARBA" id="ARBA00022737"/>
    </source>
</evidence>
<feature type="transmembrane region" description="Helical" evidence="3">
    <location>
        <begin position="841"/>
        <end position="861"/>
    </location>
</feature>
<feature type="transmembrane region" description="Helical" evidence="3">
    <location>
        <begin position="810"/>
        <end position="829"/>
    </location>
</feature>
<dbReference type="Pfam" id="PF22939">
    <property type="entry name" value="WHD_GPIID"/>
    <property type="match status" value="1"/>
</dbReference>
<keyword evidence="1" id="KW-0677">Repeat</keyword>
<dbReference type="EMBL" id="JAGSXJ010000039">
    <property type="protein sequence ID" value="KAH6664762.1"/>
    <property type="molecule type" value="Genomic_DNA"/>
</dbReference>
<keyword evidence="2" id="KW-0040">ANK repeat</keyword>
<feature type="repeat" description="ANK" evidence="2">
    <location>
        <begin position="612"/>
        <end position="644"/>
    </location>
</feature>
<evidence type="ECO:0000259" key="4">
    <source>
        <dbReference type="Pfam" id="PF22939"/>
    </source>
</evidence>
<dbReference type="PROSITE" id="PS50088">
    <property type="entry name" value="ANK_REPEAT"/>
    <property type="match status" value="4"/>
</dbReference>
<dbReference type="SUPFAM" id="SSF52540">
    <property type="entry name" value="P-loop containing nucleoside triphosphate hydrolases"/>
    <property type="match status" value="1"/>
</dbReference>
<accession>A0A9P9A567</accession>
<keyword evidence="7" id="KW-1185">Reference proteome</keyword>
<keyword evidence="3" id="KW-1133">Transmembrane helix</keyword>
<sequence length="877" mass="98873">LHTSPYLERKNNISDRVPGTCEWFVGHEHFRRWKESQTSSLLWVSANPGCGKTVLSKHLVEHELRSTESRVTCYFFFKDDFEDQRNARSAISCILHQLFTQRDKLLSPKIRKRLETHATHLTSSFDELWEILVITAEDNSNLEIVCVLDALDECEEQDRDALAQALRRFYESSSDANLKFLVTGRPIENVTHIFQDLTASSMPVIHLEGEAPQELEMIAQEIKIYTRHRVRQIRQSLHLSADEEILLLRQLQGVQNQTYLWLYLTLRSIEDDLTITKAKIQEITSALPRSVNDAYEKMLSQSQDPENTRKVLHLVVAANRPLTLAEMDIALALRPQHKSYNALGERPPPQRLKKQILNLCGYFVTITDSKIYLLHQTAKEFLVAKAGRIASSQLKWESSLRPKDSHGILSQICIHYILISELPGQTNLDDLKKRKEQVAKTVFLDYSLKNWAIHTRLADAEDPKVMESLRRLCATEPGTCPTWFGIFWSESPHHWAEKPKDFTTLMIASVLGLDQFVKHLLETGRAEVNFKDTWGRTALFLASDHGFDGVVRLLLKGPKFRFTEVRSWKGARIDAKNSLRRTPLMKAASRGHEPVLKVLLDNGAAINAKDIDGQTALAFASEGGHEACARLLLNRGAKIEDADFEWPPLYLAAAEGFESMTRVLLNAGANINVQARNGETPLMGACRHGFEAVVLLLLNAAANKEIRDNRGRTALFYAAGCSADAADEASLSAYRNIVDLFIKWGAQVDVADKDGNTPLMFMEANWGKKMGEVAEPVRYKKLRGLVARCFPGESVQLKKLRALFVHHGSTGGYILAAVAVLIVLCVTMLDDLWPTLENDDIWQTMLVGVREILGLVCFVLISGEFVRITGLFGTNRN</sequence>
<dbReference type="InterPro" id="IPR056884">
    <property type="entry name" value="NPHP3-like_N"/>
</dbReference>
<dbReference type="SMART" id="SM00248">
    <property type="entry name" value="ANK"/>
    <property type="match status" value="7"/>
</dbReference>
<feature type="repeat" description="ANK" evidence="2">
    <location>
        <begin position="648"/>
        <end position="676"/>
    </location>
</feature>
<dbReference type="InterPro" id="IPR027417">
    <property type="entry name" value="P-loop_NTPase"/>
</dbReference>
<evidence type="ECO:0000313" key="6">
    <source>
        <dbReference type="EMBL" id="KAH6664762.1"/>
    </source>
</evidence>
<dbReference type="InterPro" id="IPR036770">
    <property type="entry name" value="Ankyrin_rpt-contain_sf"/>
</dbReference>
<reference evidence="6" key="1">
    <citation type="journal article" date="2021" name="Nat. Commun.">
        <title>Genetic determinants of endophytism in the Arabidopsis root mycobiome.</title>
        <authorList>
            <person name="Mesny F."/>
            <person name="Miyauchi S."/>
            <person name="Thiergart T."/>
            <person name="Pickel B."/>
            <person name="Atanasova L."/>
            <person name="Karlsson M."/>
            <person name="Huettel B."/>
            <person name="Barry K.W."/>
            <person name="Haridas S."/>
            <person name="Chen C."/>
            <person name="Bauer D."/>
            <person name="Andreopoulos W."/>
            <person name="Pangilinan J."/>
            <person name="LaButti K."/>
            <person name="Riley R."/>
            <person name="Lipzen A."/>
            <person name="Clum A."/>
            <person name="Drula E."/>
            <person name="Henrissat B."/>
            <person name="Kohler A."/>
            <person name="Grigoriev I.V."/>
            <person name="Martin F.M."/>
            <person name="Hacquard S."/>
        </authorList>
    </citation>
    <scope>NUCLEOTIDE SEQUENCE</scope>
    <source>
        <strain evidence="6">MPI-SDFR-AT-0117</strain>
    </source>
</reference>
<feature type="repeat" description="ANK" evidence="2">
    <location>
        <begin position="677"/>
        <end position="709"/>
    </location>
</feature>
<evidence type="ECO:0000256" key="3">
    <source>
        <dbReference type="SAM" id="Phobius"/>
    </source>
</evidence>
<dbReference type="InterPro" id="IPR054471">
    <property type="entry name" value="GPIID_WHD"/>
</dbReference>
<gene>
    <name evidence="6" type="ORF">F5X68DRAFT_143794</name>
</gene>
<feature type="domain" description="Nephrocystin 3-like N-terminal" evidence="5">
    <location>
        <begin position="19"/>
        <end position="185"/>
    </location>
</feature>
<feature type="repeat" description="ANK" evidence="2">
    <location>
        <begin position="579"/>
        <end position="611"/>
    </location>
</feature>
<keyword evidence="3" id="KW-0812">Transmembrane</keyword>
<evidence type="ECO:0000256" key="2">
    <source>
        <dbReference type="PROSITE-ProRule" id="PRU00023"/>
    </source>
</evidence>
<feature type="domain" description="GPI inositol-deacylase winged helix" evidence="4">
    <location>
        <begin position="295"/>
        <end position="385"/>
    </location>
</feature>
<dbReference type="Gene3D" id="3.40.50.300">
    <property type="entry name" value="P-loop containing nucleotide triphosphate hydrolases"/>
    <property type="match status" value="1"/>
</dbReference>
<dbReference type="InterPro" id="IPR002110">
    <property type="entry name" value="Ankyrin_rpt"/>
</dbReference>
<dbReference type="PANTHER" id="PTHR10039">
    <property type="entry name" value="AMELOGENIN"/>
    <property type="match status" value="1"/>
</dbReference>
<dbReference type="Pfam" id="PF24883">
    <property type="entry name" value="NPHP3_N"/>
    <property type="match status" value="1"/>
</dbReference>